<keyword evidence="4 8" id="KW-0812">Transmembrane</keyword>
<keyword evidence="6" id="KW-0406">Ion transport</keyword>
<reference evidence="9 10" key="1">
    <citation type="submission" date="2019-03" db="EMBL/GenBank/DDBJ databases">
        <title>Genomic Encyclopedia of Archaeal and Bacterial Type Strains, Phase II (KMG-II): from individual species to whole genera.</title>
        <authorList>
            <person name="Goeker M."/>
        </authorList>
    </citation>
    <scope>NUCLEOTIDE SEQUENCE [LARGE SCALE GENOMIC DNA]</scope>
    <source>
        <strain evidence="9 10">ATCC 25591</strain>
    </source>
</reference>
<protein>
    <submittedName>
        <fullName evidence="9">Trk-type K+ transport system membrane component</fullName>
    </submittedName>
</protein>
<accession>A0A4R7TX98</accession>
<dbReference type="AlphaFoldDB" id="A0A4R7TX98"/>
<evidence type="ECO:0000256" key="2">
    <source>
        <dbReference type="ARBA" id="ARBA00022448"/>
    </source>
</evidence>
<dbReference type="EMBL" id="SOCH01000004">
    <property type="protein sequence ID" value="TDU96816.1"/>
    <property type="molecule type" value="Genomic_DNA"/>
</dbReference>
<evidence type="ECO:0000256" key="1">
    <source>
        <dbReference type="ARBA" id="ARBA00004651"/>
    </source>
</evidence>
<dbReference type="Pfam" id="PF02386">
    <property type="entry name" value="TrkH"/>
    <property type="match status" value="1"/>
</dbReference>
<dbReference type="GO" id="GO:0030001">
    <property type="term" value="P:metal ion transport"/>
    <property type="evidence" value="ECO:0007669"/>
    <property type="project" value="UniProtKB-ARBA"/>
</dbReference>
<evidence type="ECO:0000256" key="4">
    <source>
        <dbReference type="ARBA" id="ARBA00022692"/>
    </source>
</evidence>
<gene>
    <name evidence="9" type="ORF">JN03_0493</name>
</gene>
<organism evidence="9 10">
    <name type="scientific">Metamycoplasma hyosynoviae</name>
    <dbReference type="NCBI Taxonomy" id="29559"/>
    <lineage>
        <taxon>Bacteria</taxon>
        <taxon>Bacillati</taxon>
        <taxon>Mycoplasmatota</taxon>
        <taxon>Mycoplasmoidales</taxon>
        <taxon>Metamycoplasmataceae</taxon>
        <taxon>Metamycoplasma</taxon>
    </lineage>
</organism>
<sequence>MFYGSIFCKISCIKIISSTNFIFKKYIRFTKKSKCNIYAKHIYLPQNFLFFLKVYIILRMKKEHKIKRNLKFFLWFKKIGVIKYIFLIYFIVILLISLLLYWPITHSTYLEQLRQSGKIRFNYFDAVFIAASAFSNTGLSTFPISSYLNTFGQALIAISMLLGGLGIFTLKVYIFQTLFGIKLNIFNSEVTQVERGGQNPGQTKRIITVSITFLLITLFITSIVFILIFYLSPYGKFSDSKWAQTSNVLFNPYEKEFRNPKGNLDLSFRYGIFHAISAITNSGFDIIGEKSLAPFNQEYALQLFTLISIFIGGVGYPVIYDVYRKIKSLKITEKNYKITLFTKLTLITYLIVSFFGLLFTFIFELINKNTNGFWKQESYGNNFSKTFAIFFQTFSTRSAGFTTIDYYHFTQQSVLVHSILMFIGFSPASTAGGIRNITVSIIFLSVVSMLLGKRSINVFKRQIGKETFIRAVTIFSIGIILITLSTLICYSTFNLFDSETNKKYEMTHVLFVVCSAFGSCGFDVGLVPSINNFGKIILIALMVIGQLGIQQTLLIWGKNRKRAEYYHYIYEDVVLG</sequence>
<dbReference type="Proteomes" id="UP000294882">
    <property type="component" value="Unassembled WGS sequence"/>
</dbReference>
<evidence type="ECO:0000313" key="9">
    <source>
        <dbReference type="EMBL" id="TDU96816.1"/>
    </source>
</evidence>
<dbReference type="PANTHER" id="PTHR32024:SF1">
    <property type="entry name" value="KTR SYSTEM POTASSIUM UPTAKE PROTEIN B"/>
    <property type="match status" value="1"/>
</dbReference>
<feature type="transmembrane region" description="Helical" evidence="8">
    <location>
        <begin position="42"/>
        <end position="60"/>
    </location>
</feature>
<feature type="transmembrane region" description="Helical" evidence="8">
    <location>
        <begin position="468"/>
        <end position="496"/>
    </location>
</feature>
<dbReference type="GO" id="GO:0005886">
    <property type="term" value="C:plasma membrane"/>
    <property type="evidence" value="ECO:0007669"/>
    <property type="project" value="UniProtKB-SubCell"/>
</dbReference>
<keyword evidence="5 8" id="KW-1133">Transmembrane helix</keyword>
<evidence type="ECO:0000256" key="8">
    <source>
        <dbReference type="SAM" id="Phobius"/>
    </source>
</evidence>
<feature type="transmembrane region" description="Helical" evidence="8">
    <location>
        <begin position="344"/>
        <end position="366"/>
    </location>
</feature>
<evidence type="ECO:0000313" key="10">
    <source>
        <dbReference type="Proteomes" id="UP000294882"/>
    </source>
</evidence>
<evidence type="ECO:0000256" key="7">
    <source>
        <dbReference type="ARBA" id="ARBA00023136"/>
    </source>
</evidence>
<keyword evidence="3" id="KW-1003">Cell membrane</keyword>
<evidence type="ECO:0000256" key="3">
    <source>
        <dbReference type="ARBA" id="ARBA00022475"/>
    </source>
</evidence>
<keyword evidence="7 8" id="KW-0472">Membrane</keyword>
<comment type="caution">
    <text evidence="9">The sequence shown here is derived from an EMBL/GenBank/DDBJ whole genome shotgun (WGS) entry which is preliminary data.</text>
</comment>
<dbReference type="GO" id="GO:0008324">
    <property type="term" value="F:monoatomic cation transmembrane transporter activity"/>
    <property type="evidence" value="ECO:0007669"/>
    <property type="project" value="InterPro"/>
</dbReference>
<evidence type="ECO:0000256" key="6">
    <source>
        <dbReference type="ARBA" id="ARBA00023065"/>
    </source>
</evidence>
<comment type="subcellular location">
    <subcellularLocation>
        <location evidence="1">Cell membrane</location>
        <topology evidence="1">Multi-pass membrane protein</topology>
    </subcellularLocation>
</comment>
<feature type="transmembrane region" description="Helical" evidence="8">
    <location>
        <begin position="81"/>
        <end position="103"/>
    </location>
</feature>
<feature type="transmembrane region" description="Helical" evidence="8">
    <location>
        <begin position="206"/>
        <end position="231"/>
    </location>
</feature>
<name>A0A4R7TX98_9BACT</name>
<evidence type="ECO:0000256" key="5">
    <source>
        <dbReference type="ARBA" id="ARBA00022989"/>
    </source>
</evidence>
<keyword evidence="2" id="KW-0813">Transport</keyword>
<dbReference type="PANTHER" id="PTHR32024">
    <property type="entry name" value="TRK SYSTEM POTASSIUM UPTAKE PROTEIN TRKG-RELATED"/>
    <property type="match status" value="1"/>
</dbReference>
<dbReference type="InterPro" id="IPR003445">
    <property type="entry name" value="Cat_transpt"/>
</dbReference>
<proteinExistence type="predicted"/>
<feature type="transmembrane region" description="Helical" evidence="8">
    <location>
        <begin position="123"/>
        <end position="142"/>
    </location>
</feature>
<feature type="transmembrane region" description="Helical" evidence="8">
    <location>
        <begin position="536"/>
        <end position="556"/>
    </location>
</feature>
<feature type="transmembrane region" description="Helical" evidence="8">
    <location>
        <begin position="154"/>
        <end position="174"/>
    </location>
</feature>
<feature type="transmembrane region" description="Helical" evidence="8">
    <location>
        <begin position="508"/>
        <end position="530"/>
    </location>
</feature>
<feature type="transmembrane region" description="Helical" evidence="8">
    <location>
        <begin position="437"/>
        <end position="456"/>
    </location>
</feature>
<feature type="transmembrane region" description="Helical" evidence="8">
    <location>
        <begin position="299"/>
        <end position="323"/>
    </location>
</feature>